<reference evidence="2 3" key="1">
    <citation type="journal article" date="2011" name="Stand. Genomic Sci.">
        <title>High quality draft genome sequence of Segniliparus rugosus CDC 945(T)= (ATCC BAA-974(T)).</title>
        <authorList>
            <person name="Earl A.M."/>
            <person name="Desjardins C.A."/>
            <person name="Fitzgerald M.G."/>
            <person name="Arachchi H.M."/>
            <person name="Zeng Q."/>
            <person name="Mehta T."/>
            <person name="Griggs A."/>
            <person name="Birren B.W."/>
            <person name="Toney N.C."/>
            <person name="Carr J."/>
            <person name="Posey J."/>
            <person name="Butler W.R."/>
        </authorList>
    </citation>
    <scope>NUCLEOTIDE SEQUENCE [LARGE SCALE GENOMIC DNA]</scope>
    <source>
        <strain evidence="3">ATCC BAA-974 / DSM 45345 / CCUG 50838 / CIP 108380 / JCM 13579 / CDC 945</strain>
    </source>
</reference>
<dbReference type="GO" id="GO:0003824">
    <property type="term" value="F:catalytic activity"/>
    <property type="evidence" value="ECO:0007669"/>
    <property type="project" value="InterPro"/>
</dbReference>
<dbReference type="STRING" id="679197.HMPREF9336_01890"/>
<comment type="caution">
    <text evidence="2">The sequence shown here is derived from an EMBL/GenBank/DDBJ whole genome shotgun (WGS) entry which is preliminary data.</text>
</comment>
<dbReference type="InterPro" id="IPR050266">
    <property type="entry name" value="AB_hydrolase_sf"/>
</dbReference>
<dbReference type="Gene3D" id="3.40.50.1820">
    <property type="entry name" value="alpha/beta hydrolase"/>
    <property type="match status" value="1"/>
</dbReference>
<dbReference type="AlphaFoldDB" id="E5XQY8"/>
<sequence length="272" mass="29904">MSPLESNLADHGLTTESGPGPTILLLHGLMGRGRTWLRHLPWLGELGRVVAYDASWHRGRDADLEAADASVATERFVAEAAAVLEARADGPAVLIGHSMGGLHAWCLAAARPDLVRAVVVEDMAPDFRGRTLGPWEPWLQSWPVEFESADEVDALVGPVAGRYFREAFDELPGGGYRLHGHIERWCAIAAQWGERDYWSEWAAVQAPALLVEAAHGVTPEGQMREMAQRKRAKGNALARHVVLDTGHLAHDTEPDQFRQLVTEFVRGLDSNY</sequence>
<evidence type="ECO:0000313" key="2">
    <source>
        <dbReference type="EMBL" id="EFV13228.2"/>
    </source>
</evidence>
<accession>E5XQY8</accession>
<gene>
    <name evidence="2" type="ORF">HMPREF9336_01890</name>
</gene>
<dbReference type="PANTHER" id="PTHR43798:SF33">
    <property type="entry name" value="HYDROLASE, PUTATIVE (AFU_ORTHOLOGUE AFUA_2G14860)-RELATED"/>
    <property type="match status" value="1"/>
</dbReference>
<dbReference type="PANTHER" id="PTHR43798">
    <property type="entry name" value="MONOACYLGLYCEROL LIPASE"/>
    <property type="match status" value="1"/>
</dbReference>
<dbReference type="Proteomes" id="UP000004816">
    <property type="component" value="Unassembled WGS sequence"/>
</dbReference>
<dbReference type="InterPro" id="IPR000639">
    <property type="entry name" value="Epox_hydrolase-like"/>
</dbReference>
<dbReference type="GO" id="GO:0016020">
    <property type="term" value="C:membrane"/>
    <property type="evidence" value="ECO:0007669"/>
    <property type="project" value="TreeGrafter"/>
</dbReference>
<dbReference type="HOGENOM" id="CLU_020336_50_4_11"/>
<dbReference type="Pfam" id="PF12697">
    <property type="entry name" value="Abhydrolase_6"/>
    <property type="match status" value="1"/>
</dbReference>
<evidence type="ECO:0000259" key="1">
    <source>
        <dbReference type="Pfam" id="PF12697"/>
    </source>
</evidence>
<dbReference type="InterPro" id="IPR029058">
    <property type="entry name" value="AB_hydrolase_fold"/>
</dbReference>
<dbReference type="SUPFAM" id="SSF53474">
    <property type="entry name" value="alpha/beta-Hydrolases"/>
    <property type="match status" value="1"/>
</dbReference>
<dbReference type="eggNOG" id="COG0596">
    <property type="taxonomic scope" value="Bacteria"/>
</dbReference>
<dbReference type="EMBL" id="ACZI02000002">
    <property type="protein sequence ID" value="EFV13228.2"/>
    <property type="molecule type" value="Genomic_DNA"/>
</dbReference>
<dbReference type="PRINTS" id="PR00412">
    <property type="entry name" value="EPOXHYDRLASE"/>
</dbReference>
<evidence type="ECO:0000313" key="3">
    <source>
        <dbReference type="Proteomes" id="UP000004816"/>
    </source>
</evidence>
<organism evidence="2 3">
    <name type="scientific">Segniliparus rugosus (strain ATCC BAA-974 / DSM 45345 / CCUG 50838 / CIP 108380 / JCM 13579 / CDC 945)</name>
    <dbReference type="NCBI Taxonomy" id="679197"/>
    <lineage>
        <taxon>Bacteria</taxon>
        <taxon>Bacillati</taxon>
        <taxon>Actinomycetota</taxon>
        <taxon>Actinomycetes</taxon>
        <taxon>Mycobacteriales</taxon>
        <taxon>Segniliparaceae</taxon>
        <taxon>Segniliparus</taxon>
    </lineage>
</organism>
<name>E5XQY8_SEGRC</name>
<feature type="domain" description="AB hydrolase-1" evidence="1">
    <location>
        <begin position="23"/>
        <end position="259"/>
    </location>
</feature>
<protein>
    <recommendedName>
        <fullName evidence="1">AB hydrolase-1 domain-containing protein</fullName>
    </recommendedName>
</protein>
<proteinExistence type="predicted"/>
<dbReference type="InterPro" id="IPR000073">
    <property type="entry name" value="AB_hydrolase_1"/>
</dbReference>
<keyword evidence="3" id="KW-1185">Reference proteome</keyword>